<gene>
    <name evidence="1" type="ORF">NCTC10571_02248</name>
</gene>
<dbReference type="Pfam" id="PF09612">
    <property type="entry name" value="HtrL_YibB"/>
    <property type="match status" value="1"/>
</dbReference>
<evidence type="ECO:0000313" key="2">
    <source>
        <dbReference type="Proteomes" id="UP000255234"/>
    </source>
</evidence>
<dbReference type="RefSeq" id="WP_115152143.1">
    <property type="nucleotide sequence ID" value="NZ_UGPP01000001.1"/>
</dbReference>
<dbReference type="Proteomes" id="UP000255234">
    <property type="component" value="Unassembled WGS sequence"/>
</dbReference>
<reference evidence="1 2" key="1">
    <citation type="submission" date="2018-06" db="EMBL/GenBank/DDBJ databases">
        <authorList>
            <consortium name="Pathogen Informatics"/>
            <person name="Doyle S."/>
        </authorList>
    </citation>
    <scope>NUCLEOTIDE SEQUENCE [LARGE SCALE GENOMIC DNA]</scope>
    <source>
        <strain evidence="1 2">NCTC10571</strain>
    </source>
</reference>
<organism evidence="1 2">
    <name type="scientific">Megamonas hypermegale</name>
    <dbReference type="NCBI Taxonomy" id="158847"/>
    <lineage>
        <taxon>Bacteria</taxon>
        <taxon>Bacillati</taxon>
        <taxon>Bacillota</taxon>
        <taxon>Negativicutes</taxon>
        <taxon>Selenomonadales</taxon>
        <taxon>Selenomonadaceae</taxon>
        <taxon>Megamonas</taxon>
    </lineage>
</organism>
<dbReference type="EMBL" id="UGPP01000001">
    <property type="protein sequence ID" value="STY72058.1"/>
    <property type="molecule type" value="Genomic_DNA"/>
</dbReference>
<dbReference type="AlphaFoldDB" id="A0A378P1C1"/>
<sequence>MKEISIVTWFFDIGRKDWKGFERDNSTYANYFKFWARVKNHIVVYTEPKMAETVKKIRSEYNLLDKTTVVVIEDVRKVDEYVYNLIKQAMEQKLAVKYRKQPWKPESCNHLYNYVTYLKAYFTADAINRGLITTDTVAWIDFGFNHSGATYPISEEFNVVLTDEGLSDKIHIFAVDELDDVPIFEIVRNMHTYIAGAVTIAPKNLWQNLADLYRQAAISLGQCGFADDDQTLAVMAYRANPEIFEVHYIDNMYGALDIFKNIKLTKIETKEYKKVRVQAQKLLYKEKQYIEGIKLFFKYLWLKLQKK</sequence>
<evidence type="ECO:0000313" key="1">
    <source>
        <dbReference type="EMBL" id="STY72058.1"/>
    </source>
</evidence>
<name>A0A378P1C1_9FIRM</name>
<dbReference type="InterPro" id="IPR011735">
    <property type="entry name" value="WlaTC/HtrL_glycosyltransf"/>
</dbReference>
<proteinExistence type="predicted"/>
<accession>A0A378P1C1</accession>
<protein>
    <submittedName>
        <fullName evidence="1">Protein YibB</fullName>
    </submittedName>
</protein>